<sequence>MRMYNYLHGIEIPVLNHFQTQGSSGGAQGILNVSFIDDLKLTTSAFDPKYNDALSSTVVINQRSGNPDRLSSNIRVSMTKTALTLEGPLTIILLHNWNRKMKYEI</sequence>
<proteinExistence type="predicted"/>
<dbReference type="EMBL" id="JAGEVG010000021">
    <property type="protein sequence ID" value="MBO3099732.1"/>
    <property type="molecule type" value="Genomic_DNA"/>
</dbReference>
<evidence type="ECO:0000313" key="1">
    <source>
        <dbReference type="EMBL" id="MBO3099732.1"/>
    </source>
</evidence>
<protein>
    <submittedName>
        <fullName evidence="1">Uncharacterized protein</fullName>
    </submittedName>
</protein>
<name>A0ABS3SVJ5_9FLAO</name>
<reference evidence="1 2" key="1">
    <citation type="submission" date="2021-03" db="EMBL/GenBank/DDBJ databases">
        <title>Gelidibacter sp. nov., isolated from costal sediment.</title>
        <authorList>
            <person name="Lun K.-Y."/>
        </authorList>
    </citation>
    <scope>NUCLEOTIDE SEQUENCE [LARGE SCALE GENOMIC DNA]</scope>
    <source>
        <strain evidence="1 2">DF109</strain>
    </source>
</reference>
<gene>
    <name evidence="1" type="ORF">J4051_15745</name>
</gene>
<dbReference type="Proteomes" id="UP000681315">
    <property type="component" value="Unassembled WGS sequence"/>
</dbReference>
<comment type="caution">
    <text evidence="1">The sequence shown here is derived from an EMBL/GenBank/DDBJ whole genome shotgun (WGS) entry which is preliminary data.</text>
</comment>
<accession>A0ABS3SVJ5</accession>
<dbReference type="RefSeq" id="WP_208234841.1">
    <property type="nucleotide sequence ID" value="NZ_JAGEVG010000021.1"/>
</dbReference>
<keyword evidence="2" id="KW-1185">Reference proteome</keyword>
<organism evidence="1 2">
    <name type="scientific">Gelidibacter pelagius</name>
    <dbReference type="NCBI Taxonomy" id="2819985"/>
    <lineage>
        <taxon>Bacteria</taxon>
        <taxon>Pseudomonadati</taxon>
        <taxon>Bacteroidota</taxon>
        <taxon>Flavobacteriia</taxon>
        <taxon>Flavobacteriales</taxon>
        <taxon>Flavobacteriaceae</taxon>
        <taxon>Gelidibacter</taxon>
    </lineage>
</organism>
<evidence type="ECO:0000313" key="2">
    <source>
        <dbReference type="Proteomes" id="UP000681315"/>
    </source>
</evidence>